<evidence type="ECO:0000256" key="1">
    <source>
        <dbReference type="SAM" id="Coils"/>
    </source>
</evidence>
<feature type="coiled-coil region" evidence="1">
    <location>
        <begin position="109"/>
        <end position="151"/>
    </location>
</feature>
<dbReference type="EMBL" id="MT142076">
    <property type="protein sequence ID" value="QJA74135.1"/>
    <property type="molecule type" value="Genomic_DNA"/>
</dbReference>
<protein>
    <submittedName>
        <fullName evidence="3">Uncharacterized protein</fullName>
    </submittedName>
</protein>
<evidence type="ECO:0000313" key="3">
    <source>
        <dbReference type="EMBL" id="QJA92472.1"/>
    </source>
</evidence>
<evidence type="ECO:0000313" key="2">
    <source>
        <dbReference type="EMBL" id="QJA74135.1"/>
    </source>
</evidence>
<accession>A0A6M3LFS4</accession>
<organism evidence="3">
    <name type="scientific">viral metagenome</name>
    <dbReference type="NCBI Taxonomy" id="1070528"/>
    <lineage>
        <taxon>unclassified sequences</taxon>
        <taxon>metagenomes</taxon>
        <taxon>organismal metagenomes</taxon>
    </lineage>
</organism>
<keyword evidence="1" id="KW-0175">Coiled coil</keyword>
<dbReference type="EMBL" id="MT143069">
    <property type="protein sequence ID" value="QJA92472.1"/>
    <property type="molecule type" value="Genomic_DNA"/>
</dbReference>
<dbReference type="AlphaFoldDB" id="A0A6M3LFS4"/>
<proteinExistence type="predicted"/>
<sequence>MKTIDLLNNKNNMDDFIHNLSHYNMDNMTGGSYRKVRLCYYENNILLVSEHHTQKYCSIYIVDNPNTNFKVYRGCQDSCYDGNPFPKIKGANFICVWSNGTWNMNGPWQEKIENMLDDLIIRLENKKIEVAKEKEDNRLKLQKEQEMTDKELAENWK</sequence>
<reference evidence="3" key="1">
    <citation type="submission" date="2020-03" db="EMBL/GenBank/DDBJ databases">
        <title>The deep terrestrial virosphere.</title>
        <authorList>
            <person name="Holmfeldt K."/>
            <person name="Nilsson E."/>
            <person name="Simone D."/>
            <person name="Lopez-Fernandez M."/>
            <person name="Wu X."/>
            <person name="de Brujin I."/>
            <person name="Lundin D."/>
            <person name="Andersson A."/>
            <person name="Bertilsson S."/>
            <person name="Dopson M."/>
        </authorList>
    </citation>
    <scope>NUCLEOTIDE SEQUENCE</scope>
    <source>
        <strain evidence="2">MM415A02091</strain>
        <strain evidence="3">MM415B04658</strain>
    </source>
</reference>
<gene>
    <name evidence="2" type="ORF">MM415A02091_0014</name>
    <name evidence="3" type="ORF">MM415B04658_0014</name>
</gene>
<name>A0A6M3LFS4_9ZZZZ</name>